<organism evidence="2 3">
    <name type="scientific">Chitinophaga nivalis</name>
    <dbReference type="NCBI Taxonomy" id="2991709"/>
    <lineage>
        <taxon>Bacteria</taxon>
        <taxon>Pseudomonadati</taxon>
        <taxon>Bacteroidota</taxon>
        <taxon>Chitinophagia</taxon>
        <taxon>Chitinophagales</taxon>
        <taxon>Chitinophagaceae</taxon>
        <taxon>Chitinophaga</taxon>
    </lineage>
</organism>
<proteinExistence type="predicted"/>
<protein>
    <recommendedName>
        <fullName evidence="4">PH domain-containing protein</fullName>
    </recommendedName>
</protein>
<evidence type="ECO:0000313" key="3">
    <source>
        <dbReference type="Proteomes" id="UP001207742"/>
    </source>
</evidence>
<reference evidence="2 3" key="1">
    <citation type="submission" date="2022-10" db="EMBL/GenBank/DDBJ databases">
        <title>Chitinophaga nivalis PC15 sp. nov., isolated from Pyeongchang county, South Korea.</title>
        <authorList>
            <person name="Trinh H.N."/>
        </authorList>
    </citation>
    <scope>NUCLEOTIDE SEQUENCE [LARGE SCALE GENOMIC DNA]</scope>
    <source>
        <strain evidence="2 3">PC14</strain>
    </source>
</reference>
<dbReference type="RefSeq" id="WP_264729415.1">
    <property type="nucleotide sequence ID" value="NZ_JAPDNR010000001.1"/>
</dbReference>
<evidence type="ECO:0000313" key="2">
    <source>
        <dbReference type="EMBL" id="MCW3483896.1"/>
    </source>
</evidence>
<comment type="caution">
    <text evidence="2">The sequence shown here is derived from an EMBL/GenBank/DDBJ whole genome shotgun (WGS) entry which is preliminary data.</text>
</comment>
<keyword evidence="3" id="KW-1185">Reference proteome</keyword>
<keyword evidence="1" id="KW-0472">Membrane</keyword>
<keyword evidence="1" id="KW-1133">Transmembrane helix</keyword>
<evidence type="ECO:0000256" key="1">
    <source>
        <dbReference type="SAM" id="Phobius"/>
    </source>
</evidence>
<dbReference type="Proteomes" id="UP001207742">
    <property type="component" value="Unassembled WGS sequence"/>
</dbReference>
<name>A0ABT3IIV8_9BACT</name>
<sequence>MQSFKYFTREGNVYIKKNQTVLYYGLAILLFALMAFVLLSKNNPGAKASSILLGLAGVVLLLRTTGKLRIDATTHTISMQPVFFMRPNEFRFEDFRNFVISRQTFIITMNATATMELEKHGKRKVIFLHQTMFVTKPLQQVTDELATIMGIEN</sequence>
<keyword evidence="1" id="KW-0812">Transmembrane</keyword>
<gene>
    <name evidence="2" type="ORF">OL497_08330</name>
</gene>
<dbReference type="EMBL" id="JAPDNS010000001">
    <property type="protein sequence ID" value="MCW3483896.1"/>
    <property type="molecule type" value="Genomic_DNA"/>
</dbReference>
<feature type="transmembrane region" description="Helical" evidence="1">
    <location>
        <begin position="21"/>
        <end position="39"/>
    </location>
</feature>
<feature type="transmembrane region" description="Helical" evidence="1">
    <location>
        <begin position="45"/>
        <end position="62"/>
    </location>
</feature>
<accession>A0ABT3IIV8</accession>
<evidence type="ECO:0008006" key="4">
    <source>
        <dbReference type="Google" id="ProtNLM"/>
    </source>
</evidence>